<dbReference type="PANTHER" id="PTHR35529">
    <property type="entry name" value="MANGANESE EFFLUX PUMP MNTP-RELATED"/>
    <property type="match status" value="1"/>
</dbReference>
<evidence type="ECO:0000256" key="4">
    <source>
        <dbReference type="ARBA" id="ARBA00023136"/>
    </source>
</evidence>
<dbReference type="RefSeq" id="WP_331804381.1">
    <property type="nucleotide sequence ID" value="NZ_JAZHPM010000001.1"/>
</dbReference>
<gene>
    <name evidence="6" type="primary">ytaF</name>
    <name evidence="6" type="ORF">V2W34_01000</name>
</gene>
<evidence type="ECO:0000256" key="2">
    <source>
        <dbReference type="ARBA" id="ARBA00022692"/>
    </source>
</evidence>
<keyword evidence="1" id="KW-1003">Cell membrane</keyword>
<keyword evidence="2 5" id="KW-0812">Transmembrane</keyword>
<keyword evidence="3 5" id="KW-1133">Transmembrane helix</keyword>
<evidence type="ECO:0000313" key="6">
    <source>
        <dbReference type="EMBL" id="MEF2290583.1"/>
    </source>
</evidence>
<sequence>MNIKRMIYHEAFRSWIRTTNNIVHTIFLEQCKGIDAMLFYTGLILLVIAVSLDSFSAGVVYGMRNIRVPFNALFIIMVCSGVIVFVSMTIGSMFHTVLTPDIASMLGGSILIVLGCFAFINCLRSKSDTSNQNQKRKQNILTTVLSTPDKADLDRSGIISPSEAVLLGFALALDAFGAGIGASMLGYAPILTALLIACMSGAFLYLGLTAGRILTKNRHMQRLTFLPPLLLITLGITNLVH</sequence>
<feature type="transmembrane region" description="Helical" evidence="5">
    <location>
        <begin position="102"/>
        <end position="123"/>
    </location>
</feature>
<feature type="transmembrane region" description="Helical" evidence="5">
    <location>
        <begin position="37"/>
        <end position="61"/>
    </location>
</feature>
<feature type="transmembrane region" description="Helical" evidence="5">
    <location>
        <begin position="68"/>
        <end position="90"/>
    </location>
</feature>
<keyword evidence="4 5" id="KW-0472">Membrane</keyword>
<evidence type="ECO:0000256" key="5">
    <source>
        <dbReference type="SAM" id="Phobius"/>
    </source>
</evidence>
<dbReference type="PANTHER" id="PTHR35529:SF2">
    <property type="entry name" value="SPORULATION PROTEIN YTAF-RELATED"/>
    <property type="match status" value="1"/>
</dbReference>
<dbReference type="Proteomes" id="UP001356080">
    <property type="component" value="Unassembled WGS sequence"/>
</dbReference>
<keyword evidence="7" id="KW-1185">Reference proteome</keyword>
<name>A0ABU7VA81_9BACI</name>
<dbReference type="InterPro" id="IPR003810">
    <property type="entry name" value="Mntp/YtaF"/>
</dbReference>
<comment type="caution">
    <text evidence="6">The sequence shown here is derived from an EMBL/GenBank/DDBJ whole genome shotgun (WGS) entry which is preliminary data.</text>
</comment>
<dbReference type="EMBL" id="JAZHPM010000001">
    <property type="protein sequence ID" value="MEF2290583.1"/>
    <property type="molecule type" value="Genomic_DNA"/>
</dbReference>
<feature type="transmembrane region" description="Helical" evidence="5">
    <location>
        <begin position="164"/>
        <end position="184"/>
    </location>
</feature>
<dbReference type="NCBIfam" id="TIGR02840">
    <property type="entry name" value="spore_YtaF"/>
    <property type="match status" value="1"/>
</dbReference>
<evidence type="ECO:0000313" key="7">
    <source>
        <dbReference type="Proteomes" id="UP001356080"/>
    </source>
</evidence>
<dbReference type="Pfam" id="PF02659">
    <property type="entry name" value="Mntp"/>
    <property type="match status" value="2"/>
</dbReference>
<feature type="transmembrane region" description="Helical" evidence="5">
    <location>
        <begin position="190"/>
        <end position="211"/>
    </location>
</feature>
<evidence type="ECO:0000256" key="1">
    <source>
        <dbReference type="ARBA" id="ARBA00022475"/>
    </source>
</evidence>
<reference evidence="6 7" key="1">
    <citation type="submission" date="2024-01" db="EMBL/GenBank/DDBJ databases">
        <title>Survival strategy associated with biotechnological potential of Virgibacillus dokdonensis T4.6 isolated from salt-fermented shrimp paste.</title>
        <authorList>
            <person name="Doan T.V."/>
            <person name="Quach N.T."/>
            <person name="Phi Q.-T."/>
        </authorList>
    </citation>
    <scope>NUCLEOTIDE SEQUENCE [LARGE SCALE GENOMIC DNA]</scope>
    <source>
        <strain evidence="6 7">T4.6</strain>
    </source>
</reference>
<protein>
    <submittedName>
        <fullName evidence="6">Sporulation membrane protein YtaF</fullName>
    </submittedName>
</protein>
<accession>A0ABU7VA81</accession>
<dbReference type="InterPro" id="IPR014205">
    <property type="entry name" value="Spore_YtaF"/>
</dbReference>
<organism evidence="6 7">
    <name type="scientific">Virgibacillus dokdonensis</name>
    <dbReference type="NCBI Taxonomy" id="302167"/>
    <lineage>
        <taxon>Bacteria</taxon>
        <taxon>Bacillati</taxon>
        <taxon>Bacillota</taxon>
        <taxon>Bacilli</taxon>
        <taxon>Bacillales</taxon>
        <taxon>Bacillaceae</taxon>
        <taxon>Virgibacillus</taxon>
    </lineage>
</organism>
<proteinExistence type="predicted"/>
<evidence type="ECO:0000256" key="3">
    <source>
        <dbReference type="ARBA" id="ARBA00022989"/>
    </source>
</evidence>